<protein>
    <submittedName>
        <fullName evidence="1">Uncharacterized protein</fullName>
    </submittedName>
</protein>
<reference evidence="1" key="1">
    <citation type="submission" date="2016-04" db="EMBL/GenBank/DDBJ databases">
        <title>Complete genome sequence of maize bushy stunt phytoplasma M3.</title>
        <authorList>
            <person name="Orlovskis Z."/>
            <person name="Canale M.C."/>
            <person name="Haryono M."/>
            <person name="Lopes J.R.S."/>
            <person name="Kuo C.-H."/>
            <person name="Hogenhout S.A."/>
        </authorList>
    </citation>
    <scope>NUCLEOTIDE SEQUENCE [LARGE SCALE GENOMIC DNA]</scope>
    <source>
        <strain evidence="1">M3</strain>
    </source>
</reference>
<dbReference type="SUPFAM" id="SSF140990">
    <property type="entry name" value="FtsH protease domain-like"/>
    <property type="match status" value="1"/>
</dbReference>
<name>A0ABM6DL89_9MOLU</name>
<evidence type="ECO:0000313" key="2">
    <source>
        <dbReference type="Proteomes" id="UP000224287"/>
    </source>
</evidence>
<organism evidence="1 2">
    <name type="scientific">Maize bushy stunt phytoplasma</name>
    <dbReference type="NCBI Taxonomy" id="202462"/>
    <lineage>
        <taxon>Bacteria</taxon>
        <taxon>Bacillati</taxon>
        <taxon>Mycoplasmatota</taxon>
        <taxon>Mollicutes</taxon>
        <taxon>Acholeplasmatales</taxon>
        <taxon>Acholeplasmataceae</taxon>
        <taxon>Candidatus Phytoplasma</taxon>
        <taxon>16SrI (Aster yellows group)</taxon>
    </lineage>
</organism>
<keyword evidence="2" id="KW-1185">Reference proteome</keyword>
<sequence length="91" mass="10844">MENNSFDQVDIQALYKQACTIIENNKELWGKIAQELYNKKILYPNDINRILLNNKELVDKLRSYFLTVSKLSNCFIYLDNLIFFNNIKTNF</sequence>
<accession>A0ABM6DL89</accession>
<dbReference type="EMBL" id="CP015149">
    <property type="protein sequence ID" value="AOF54590.1"/>
    <property type="molecule type" value="Genomic_DNA"/>
</dbReference>
<proteinExistence type="predicted"/>
<evidence type="ECO:0000313" key="1">
    <source>
        <dbReference type="EMBL" id="AOF54590.1"/>
    </source>
</evidence>
<dbReference type="InterPro" id="IPR037219">
    <property type="entry name" value="Peptidase_M41-like"/>
</dbReference>
<dbReference type="Proteomes" id="UP000224287">
    <property type="component" value="Chromosome"/>
</dbReference>
<gene>
    <name evidence="1" type="ORF">MBSPM3_v1c0440</name>
</gene>